<dbReference type="NCBIfam" id="NF009386">
    <property type="entry name" value="PRK12745.1"/>
    <property type="match status" value="1"/>
</dbReference>
<organism evidence="3 4">
    <name type="scientific">Chryseosolibacter histidini</name>
    <dbReference type="NCBI Taxonomy" id="2782349"/>
    <lineage>
        <taxon>Bacteria</taxon>
        <taxon>Pseudomonadati</taxon>
        <taxon>Bacteroidota</taxon>
        <taxon>Cytophagia</taxon>
        <taxon>Cytophagales</taxon>
        <taxon>Chryseotaleaceae</taxon>
        <taxon>Chryseosolibacter</taxon>
    </lineage>
</organism>
<reference evidence="3 4" key="1">
    <citation type="submission" date="2021-05" db="EMBL/GenBank/DDBJ databases">
        <title>A Polyphasic approach of four new species of the genus Ohtaekwangia: Ohtaekwangia histidinii sp. nov., Ohtaekwangia cretensis sp. nov., Ohtaekwangia indiensis sp. nov., Ohtaekwangia reichenbachii sp. nov. from diverse environment.</title>
        <authorList>
            <person name="Octaviana S."/>
        </authorList>
    </citation>
    <scope>NUCLEOTIDE SEQUENCE [LARGE SCALE GENOMIC DNA]</scope>
    <source>
        <strain evidence="3 4">PWU4</strain>
    </source>
</reference>
<dbReference type="InterPro" id="IPR002347">
    <property type="entry name" value="SDR_fam"/>
</dbReference>
<dbReference type="PANTHER" id="PTHR42760">
    <property type="entry name" value="SHORT-CHAIN DEHYDROGENASES/REDUCTASES FAMILY MEMBER"/>
    <property type="match status" value="1"/>
</dbReference>
<evidence type="ECO:0000313" key="4">
    <source>
        <dbReference type="Proteomes" id="UP001319200"/>
    </source>
</evidence>
<dbReference type="Pfam" id="PF13561">
    <property type="entry name" value="adh_short_C2"/>
    <property type="match status" value="1"/>
</dbReference>
<dbReference type="PRINTS" id="PR00080">
    <property type="entry name" value="SDRFAMILY"/>
</dbReference>
<gene>
    <name evidence="3" type="ORF">KK083_25115</name>
</gene>
<dbReference type="PRINTS" id="PR00081">
    <property type="entry name" value="GDHRDH"/>
</dbReference>
<dbReference type="Gene3D" id="3.40.50.720">
    <property type="entry name" value="NAD(P)-binding Rossmann-like Domain"/>
    <property type="match status" value="1"/>
</dbReference>
<dbReference type="FunFam" id="3.40.50.720:FF:000084">
    <property type="entry name" value="Short-chain dehydrogenase reductase"/>
    <property type="match status" value="1"/>
</dbReference>
<dbReference type="PANTHER" id="PTHR42760:SF133">
    <property type="entry name" value="3-OXOACYL-[ACYL-CARRIER-PROTEIN] REDUCTASE"/>
    <property type="match status" value="1"/>
</dbReference>
<dbReference type="RefSeq" id="WP_254168606.1">
    <property type="nucleotide sequence ID" value="NZ_JAHESF010000036.1"/>
</dbReference>
<dbReference type="InterPro" id="IPR036291">
    <property type="entry name" value="NAD(P)-bd_dom_sf"/>
</dbReference>
<dbReference type="AlphaFoldDB" id="A0AAP2GLJ8"/>
<dbReference type="EMBL" id="JAHESF010000036">
    <property type="protein sequence ID" value="MBT1700194.1"/>
    <property type="molecule type" value="Genomic_DNA"/>
</dbReference>
<protein>
    <submittedName>
        <fullName evidence="3">3-ketoacyl-ACP reductase</fullName>
    </submittedName>
</protein>
<evidence type="ECO:0000256" key="2">
    <source>
        <dbReference type="ARBA" id="ARBA00023002"/>
    </source>
</evidence>
<keyword evidence="4" id="KW-1185">Reference proteome</keyword>
<evidence type="ECO:0000313" key="3">
    <source>
        <dbReference type="EMBL" id="MBT1700194.1"/>
    </source>
</evidence>
<dbReference type="GO" id="GO:0016616">
    <property type="term" value="F:oxidoreductase activity, acting on the CH-OH group of donors, NAD or NADP as acceptor"/>
    <property type="evidence" value="ECO:0007669"/>
    <property type="project" value="TreeGrafter"/>
</dbReference>
<proteinExistence type="inferred from homology"/>
<accession>A0AAP2GLJ8</accession>
<evidence type="ECO:0000256" key="1">
    <source>
        <dbReference type="ARBA" id="ARBA00006484"/>
    </source>
</evidence>
<keyword evidence="2" id="KW-0560">Oxidoreductase</keyword>
<sequence length="257" mass="27997">MKKAALITGGSRGIGYGIAEALAKEGFNLAINGVREEKEATAALDNLRQRYNAEVIYCQGNIGEAEDRTRIVEKAYAHFRTINVLVNNAGIAPKVRNDILALTEDAYDYLMNINLKGTFFLTQEVARRMRATKQADPHAEACIISITSISAEVASINRAEYCLSKAGLGMMTKLFATALGEVNIPVYEVRPGIIETDMTSGVKEKYDKLIGEGLTLEKRWGRPEDIGRIVAALARGDIPYATGQVISPDGGMGVRRL</sequence>
<name>A0AAP2GLJ8_9BACT</name>
<dbReference type="SUPFAM" id="SSF51735">
    <property type="entry name" value="NAD(P)-binding Rossmann-fold domains"/>
    <property type="match status" value="1"/>
</dbReference>
<comment type="caution">
    <text evidence="3">The sequence shown here is derived from an EMBL/GenBank/DDBJ whole genome shotgun (WGS) entry which is preliminary data.</text>
</comment>
<comment type="similarity">
    <text evidence="1">Belongs to the short-chain dehydrogenases/reductases (SDR) family.</text>
</comment>
<dbReference type="Proteomes" id="UP001319200">
    <property type="component" value="Unassembled WGS sequence"/>
</dbReference>